<gene>
    <name evidence="1" type="ORF">V1264_018888</name>
</gene>
<evidence type="ECO:0000313" key="2">
    <source>
        <dbReference type="Proteomes" id="UP001374579"/>
    </source>
</evidence>
<dbReference type="EMBL" id="JBAMIC010000008">
    <property type="protein sequence ID" value="KAK7104121.1"/>
    <property type="molecule type" value="Genomic_DNA"/>
</dbReference>
<evidence type="ECO:0000313" key="1">
    <source>
        <dbReference type="EMBL" id="KAK7104121.1"/>
    </source>
</evidence>
<reference evidence="1 2" key="1">
    <citation type="submission" date="2024-02" db="EMBL/GenBank/DDBJ databases">
        <title>Chromosome-scale genome assembly of the rough periwinkle Littorina saxatilis.</title>
        <authorList>
            <person name="De Jode A."/>
            <person name="Faria R."/>
            <person name="Formenti G."/>
            <person name="Sims Y."/>
            <person name="Smith T.P."/>
            <person name="Tracey A."/>
            <person name="Wood J.M.D."/>
            <person name="Zagrodzka Z.B."/>
            <person name="Johannesson K."/>
            <person name="Butlin R.K."/>
            <person name="Leder E.H."/>
        </authorList>
    </citation>
    <scope>NUCLEOTIDE SEQUENCE [LARGE SCALE GENOMIC DNA]</scope>
    <source>
        <strain evidence="1">Snail1</strain>
        <tissue evidence="1">Muscle</tissue>
    </source>
</reference>
<dbReference type="Gene3D" id="3.80.10.10">
    <property type="entry name" value="Ribonuclease Inhibitor"/>
    <property type="match status" value="1"/>
</dbReference>
<protein>
    <recommendedName>
        <fullName evidence="3">Mitochondrial ATP synthase regulatory component factor B</fullName>
    </recommendedName>
</protein>
<sequence>MMALSAFSRHASIFRAHSCSFVKNVNVCSRQPPVRHFWAWLNSVFNQVDPDRIKQCGPDRACAEWLLRCGASVKWKDKDFWEKDYNLLPGSNYERYKIEGIDATSSAVMAVGFPHLRGLKHVRRIILHDCRYLYDDAIGYLSLVKNTLEFLQLSNCGDITDAGLVPLTELTNLKKLILFSLPEVRDQQKAEAMLKSALPKCDVQFTESRPVEEGEKIESKDSKH</sequence>
<dbReference type="InterPro" id="IPR032675">
    <property type="entry name" value="LRR_dom_sf"/>
</dbReference>
<dbReference type="SUPFAM" id="SSF52047">
    <property type="entry name" value="RNI-like"/>
    <property type="match status" value="1"/>
</dbReference>
<proteinExistence type="predicted"/>
<accession>A0AAN9BFE5</accession>
<dbReference type="AlphaFoldDB" id="A0AAN9BFE5"/>
<keyword evidence="2" id="KW-1185">Reference proteome</keyword>
<evidence type="ECO:0008006" key="3">
    <source>
        <dbReference type="Google" id="ProtNLM"/>
    </source>
</evidence>
<comment type="caution">
    <text evidence="1">The sequence shown here is derived from an EMBL/GenBank/DDBJ whole genome shotgun (WGS) entry which is preliminary data.</text>
</comment>
<dbReference type="Proteomes" id="UP001374579">
    <property type="component" value="Unassembled WGS sequence"/>
</dbReference>
<organism evidence="1 2">
    <name type="scientific">Littorina saxatilis</name>
    <dbReference type="NCBI Taxonomy" id="31220"/>
    <lineage>
        <taxon>Eukaryota</taxon>
        <taxon>Metazoa</taxon>
        <taxon>Spiralia</taxon>
        <taxon>Lophotrochozoa</taxon>
        <taxon>Mollusca</taxon>
        <taxon>Gastropoda</taxon>
        <taxon>Caenogastropoda</taxon>
        <taxon>Littorinimorpha</taxon>
        <taxon>Littorinoidea</taxon>
        <taxon>Littorinidae</taxon>
        <taxon>Littorina</taxon>
    </lineage>
</organism>
<name>A0AAN9BFE5_9CAEN</name>